<gene>
    <name evidence="2" type="ORF">JI741_23015</name>
</gene>
<evidence type="ECO:0000256" key="1">
    <source>
        <dbReference type="SAM" id="SignalP"/>
    </source>
</evidence>
<comment type="caution">
    <text evidence="2">The sequence shown here is derived from an EMBL/GenBank/DDBJ whole genome shotgun (WGS) entry which is preliminary data.</text>
</comment>
<keyword evidence="1" id="KW-0732">Signal</keyword>
<sequence>MKKYFTSTFFFLCAVTLSAQHSSEDFKDAAGCGPFPLYIGLGYATSRYNDVGTVGEQFLAKYGPGKVKHNLRGANAVFGTTIIPTKWTKPVSFLLEGKYLWLTRETQGVNSSFNMISSQLSLGGGFRYAAFPFVLQAQYQRILFSRQDFDFNLDGVRKAIDVSSGGNMVLLRLSFLDPAGSDGGFGVFIEYGAVFLDQRKNGQQLTTVINTFNETFNEPVDCTGNYRFLSFGILVPLALRLK</sequence>
<name>A0ABS1KXC7_9BACT</name>
<reference evidence="2 3" key="1">
    <citation type="submission" date="2021-01" db="EMBL/GenBank/DDBJ databases">
        <title>Chryseolinea sp. Jin1 Genome sequencing and assembly.</title>
        <authorList>
            <person name="Kim I."/>
        </authorList>
    </citation>
    <scope>NUCLEOTIDE SEQUENCE [LARGE SCALE GENOMIC DNA]</scope>
    <source>
        <strain evidence="2 3">Jin1</strain>
    </source>
</reference>
<proteinExistence type="predicted"/>
<dbReference type="Proteomes" id="UP000613030">
    <property type="component" value="Unassembled WGS sequence"/>
</dbReference>
<evidence type="ECO:0000313" key="3">
    <source>
        <dbReference type="Proteomes" id="UP000613030"/>
    </source>
</evidence>
<keyword evidence="3" id="KW-1185">Reference proteome</keyword>
<organism evidence="2 3">
    <name type="scientific">Chryseolinea lacunae</name>
    <dbReference type="NCBI Taxonomy" id="2801331"/>
    <lineage>
        <taxon>Bacteria</taxon>
        <taxon>Pseudomonadati</taxon>
        <taxon>Bacteroidota</taxon>
        <taxon>Cytophagia</taxon>
        <taxon>Cytophagales</taxon>
        <taxon>Fulvivirgaceae</taxon>
        <taxon>Chryseolinea</taxon>
    </lineage>
</organism>
<feature type="signal peptide" evidence="1">
    <location>
        <begin position="1"/>
        <end position="21"/>
    </location>
</feature>
<evidence type="ECO:0008006" key="4">
    <source>
        <dbReference type="Google" id="ProtNLM"/>
    </source>
</evidence>
<dbReference type="RefSeq" id="WP_202013769.1">
    <property type="nucleotide sequence ID" value="NZ_JAERRB010000009.1"/>
</dbReference>
<feature type="chain" id="PRO_5045755669" description="Outer membrane protein beta-barrel domain-containing protein" evidence="1">
    <location>
        <begin position="22"/>
        <end position="242"/>
    </location>
</feature>
<evidence type="ECO:0000313" key="2">
    <source>
        <dbReference type="EMBL" id="MBL0744123.1"/>
    </source>
</evidence>
<accession>A0ABS1KXC7</accession>
<protein>
    <recommendedName>
        <fullName evidence="4">Outer membrane protein beta-barrel domain-containing protein</fullName>
    </recommendedName>
</protein>
<dbReference type="EMBL" id="JAERRB010000009">
    <property type="protein sequence ID" value="MBL0744123.1"/>
    <property type="molecule type" value="Genomic_DNA"/>
</dbReference>